<dbReference type="Proteomes" id="UP000585050">
    <property type="component" value="Unassembled WGS sequence"/>
</dbReference>
<keyword evidence="1" id="KW-1133">Transmembrane helix</keyword>
<feature type="transmembrane region" description="Helical" evidence="1">
    <location>
        <begin position="139"/>
        <end position="158"/>
    </location>
</feature>
<dbReference type="InterPro" id="IPR021737">
    <property type="entry name" value="Phage_phiKZ_Orf197"/>
</dbReference>
<gene>
    <name evidence="2" type="ORF">HGP29_20425</name>
</gene>
<feature type="transmembrane region" description="Helical" evidence="1">
    <location>
        <begin position="266"/>
        <end position="286"/>
    </location>
</feature>
<keyword evidence="3" id="KW-1185">Reference proteome</keyword>
<keyword evidence="1" id="KW-0472">Membrane</keyword>
<feature type="transmembrane region" description="Helical" evidence="1">
    <location>
        <begin position="37"/>
        <end position="59"/>
    </location>
</feature>
<protein>
    <submittedName>
        <fullName evidence="2">DUF3307 domain-containing protein</fullName>
    </submittedName>
</protein>
<proteinExistence type="predicted"/>
<dbReference type="AlphaFoldDB" id="A0A7X8SNN5"/>
<dbReference type="EMBL" id="JABAIL010000007">
    <property type="protein sequence ID" value="NLR93576.1"/>
    <property type="molecule type" value="Genomic_DNA"/>
</dbReference>
<feature type="transmembrane region" description="Helical" evidence="1">
    <location>
        <begin position="100"/>
        <end position="119"/>
    </location>
</feature>
<dbReference type="Pfam" id="PF11750">
    <property type="entry name" value="DUF3307"/>
    <property type="match status" value="1"/>
</dbReference>
<evidence type="ECO:0000313" key="3">
    <source>
        <dbReference type="Proteomes" id="UP000585050"/>
    </source>
</evidence>
<keyword evidence="1" id="KW-0812">Transmembrane</keyword>
<organism evidence="2 3">
    <name type="scientific">Flammeovirga agarivorans</name>
    <dbReference type="NCBI Taxonomy" id="2726742"/>
    <lineage>
        <taxon>Bacteria</taxon>
        <taxon>Pseudomonadati</taxon>
        <taxon>Bacteroidota</taxon>
        <taxon>Cytophagia</taxon>
        <taxon>Cytophagales</taxon>
        <taxon>Flammeovirgaceae</taxon>
        <taxon>Flammeovirga</taxon>
    </lineage>
</organism>
<name>A0A7X8SNN5_9BACT</name>
<evidence type="ECO:0000256" key="1">
    <source>
        <dbReference type="SAM" id="Phobius"/>
    </source>
</evidence>
<evidence type="ECO:0000313" key="2">
    <source>
        <dbReference type="EMBL" id="NLR93576.1"/>
    </source>
</evidence>
<dbReference type="RefSeq" id="WP_168884291.1">
    <property type="nucleotide sequence ID" value="NZ_JABAIL010000007.1"/>
</dbReference>
<reference evidence="2 3" key="1">
    <citation type="submission" date="2020-04" db="EMBL/GenBank/DDBJ databases">
        <title>Flammeovirga sp. SR4, a novel species isolated from seawater.</title>
        <authorList>
            <person name="Wang X."/>
        </authorList>
    </citation>
    <scope>NUCLEOTIDE SEQUENCE [LARGE SCALE GENOMIC DNA]</scope>
    <source>
        <strain evidence="2 3">SR4</strain>
    </source>
</reference>
<sequence length="295" mass="33690">MNTLFFQLLFAHLTADFLLQSEKMAVEKAEYYFSSAFWKHIVIHGLCYFVVFAFHYHLIGHWEASGLSQTGVATLSLTSLHGLVDIAKTYFSKKFPGKGVLLFTSDQLIHIGILALFSINFDWNFLFAKIYNVEIPWKIIVAYLFVTTPAGIIMKVLLKRWTPESSQIIQDAYDNLMEVEIDLNRNDPKRLEKKFKFQKNTKFQNDRSTYASLQDAGQWIGILERILILTFVLNGDLKSIGFLLTAKSVFRFGDLKGGKDRQMTEYILIGTLISFGLAIFAGLMCLTSEEAKSLF</sequence>
<accession>A0A7X8SNN5</accession>
<comment type="caution">
    <text evidence="2">The sequence shown here is derived from an EMBL/GenBank/DDBJ whole genome shotgun (WGS) entry which is preliminary data.</text>
</comment>